<feature type="transmembrane region" description="Helical" evidence="9">
    <location>
        <begin position="135"/>
        <end position="153"/>
    </location>
</feature>
<dbReference type="Gene3D" id="1.20.1070.10">
    <property type="entry name" value="Rhodopsin 7-helix transmembrane proteins"/>
    <property type="match status" value="1"/>
</dbReference>
<comment type="caution">
    <text evidence="11">The sequence shown here is derived from an EMBL/GenBank/DDBJ whole genome shotgun (WGS) entry which is preliminary data.</text>
</comment>
<evidence type="ECO:0000313" key="12">
    <source>
        <dbReference type="Proteomes" id="UP000186922"/>
    </source>
</evidence>
<evidence type="ECO:0000313" key="11">
    <source>
        <dbReference type="EMBL" id="GAU94125.1"/>
    </source>
</evidence>
<comment type="subcellular location">
    <subcellularLocation>
        <location evidence="1">Cell membrane</location>
        <topology evidence="1">Multi-pass membrane protein</topology>
    </subcellularLocation>
</comment>
<dbReference type="SUPFAM" id="SSF81321">
    <property type="entry name" value="Family A G protein-coupled receptor-like"/>
    <property type="match status" value="1"/>
</dbReference>
<dbReference type="PROSITE" id="PS50262">
    <property type="entry name" value="G_PROTEIN_RECEP_F1_2"/>
    <property type="match status" value="1"/>
</dbReference>
<evidence type="ECO:0000256" key="6">
    <source>
        <dbReference type="ARBA" id="ARBA00023136"/>
    </source>
</evidence>
<feature type="transmembrane region" description="Helical" evidence="9">
    <location>
        <begin position="319"/>
        <end position="339"/>
    </location>
</feature>
<evidence type="ECO:0000256" key="8">
    <source>
        <dbReference type="ARBA" id="ARBA00023224"/>
    </source>
</evidence>
<evidence type="ECO:0000256" key="2">
    <source>
        <dbReference type="ARBA" id="ARBA00022475"/>
    </source>
</evidence>
<feature type="transmembrane region" description="Helical" evidence="9">
    <location>
        <begin position="165"/>
        <end position="185"/>
    </location>
</feature>
<evidence type="ECO:0000256" key="4">
    <source>
        <dbReference type="ARBA" id="ARBA00022989"/>
    </source>
</evidence>
<keyword evidence="2" id="KW-1003">Cell membrane</keyword>
<evidence type="ECO:0000256" key="1">
    <source>
        <dbReference type="ARBA" id="ARBA00004651"/>
    </source>
</evidence>
<accession>A0A1D1V0E0</accession>
<keyword evidence="3 9" id="KW-0812">Transmembrane</keyword>
<keyword evidence="6 9" id="KW-0472">Membrane</keyword>
<feature type="transmembrane region" description="Helical" evidence="9">
    <location>
        <begin position="76"/>
        <end position="95"/>
    </location>
</feature>
<dbReference type="GO" id="GO:0004930">
    <property type="term" value="F:G protein-coupled receptor activity"/>
    <property type="evidence" value="ECO:0007669"/>
    <property type="project" value="UniProtKB-KW"/>
</dbReference>
<sequence length="412" mass="46415">MADYPVDLLDAWIFNMSYADFEINETTAIPTAQQTVLDAKQAAAIFCIVIASLLSLLTNSLLFGGQLRLSGWNVSGFDALVLNQLLINILSTIFIDPWDIVAYSVIKTKWPFTETFCYFTRFAATCLPFMNSWNIALMALHQFIAYAFLNTPAAVKWYSFRSSRFMVILLPILIWIFGVLIHAPITYKSWGIHYDGHCATENLFALLHDSLGLFLLPSLFGFGCLVALAALKLLTKKILPHEDEGSSRNLGTVAFQVPSTEAATRTTPWTVSDDYHRFENGLYETDKENLIISPPAYEKSGTLPVADQSPRREITRENVLIALAVFVGLIIFIAPYGVFAMYLDFGLRVKEDWTYIESFWFFKFCFPWALAKPLFEPLVILCVSPHARLAFTSWIRTKTVISVPTSQSTIVA</sequence>
<reference evidence="11 12" key="1">
    <citation type="journal article" date="2016" name="Nat. Commun.">
        <title>Extremotolerant tardigrade genome and improved radiotolerance of human cultured cells by tardigrade-unique protein.</title>
        <authorList>
            <person name="Hashimoto T."/>
            <person name="Horikawa D.D."/>
            <person name="Saito Y."/>
            <person name="Kuwahara H."/>
            <person name="Kozuka-Hata H."/>
            <person name="Shin-I T."/>
            <person name="Minakuchi Y."/>
            <person name="Ohishi K."/>
            <person name="Motoyama A."/>
            <person name="Aizu T."/>
            <person name="Enomoto A."/>
            <person name="Kondo K."/>
            <person name="Tanaka S."/>
            <person name="Hara Y."/>
            <person name="Koshikawa S."/>
            <person name="Sagara H."/>
            <person name="Miura T."/>
            <person name="Yokobori S."/>
            <person name="Miyagawa K."/>
            <person name="Suzuki Y."/>
            <person name="Kubo T."/>
            <person name="Oyama M."/>
            <person name="Kohara Y."/>
            <person name="Fujiyama A."/>
            <person name="Arakawa K."/>
            <person name="Katayama T."/>
            <person name="Toyoda A."/>
            <person name="Kunieda T."/>
        </authorList>
    </citation>
    <scope>NUCLEOTIDE SEQUENCE [LARGE SCALE GENOMIC DNA]</scope>
    <source>
        <strain evidence="11 12">YOKOZUNA-1</strain>
    </source>
</reference>
<keyword evidence="8" id="KW-0807">Transducer</keyword>
<evidence type="ECO:0000256" key="3">
    <source>
        <dbReference type="ARBA" id="ARBA00022692"/>
    </source>
</evidence>
<keyword evidence="4 9" id="KW-1133">Transmembrane helix</keyword>
<dbReference type="Proteomes" id="UP000186922">
    <property type="component" value="Unassembled WGS sequence"/>
</dbReference>
<evidence type="ECO:0000256" key="7">
    <source>
        <dbReference type="ARBA" id="ARBA00023170"/>
    </source>
</evidence>
<dbReference type="PANTHER" id="PTHR24228">
    <property type="entry name" value="B2 BRADYKININ RECEPTOR/ANGIOTENSIN II RECEPTOR"/>
    <property type="match status" value="1"/>
</dbReference>
<evidence type="ECO:0000256" key="9">
    <source>
        <dbReference type="SAM" id="Phobius"/>
    </source>
</evidence>
<protein>
    <recommendedName>
        <fullName evidence="10">G-protein coupled receptors family 1 profile domain-containing protein</fullName>
    </recommendedName>
</protein>
<proteinExistence type="predicted"/>
<evidence type="ECO:0000256" key="5">
    <source>
        <dbReference type="ARBA" id="ARBA00023040"/>
    </source>
</evidence>
<dbReference type="EMBL" id="BDGG01000002">
    <property type="protein sequence ID" value="GAU94125.1"/>
    <property type="molecule type" value="Genomic_DNA"/>
</dbReference>
<dbReference type="AlphaFoldDB" id="A0A1D1V0E0"/>
<dbReference type="GO" id="GO:0005886">
    <property type="term" value="C:plasma membrane"/>
    <property type="evidence" value="ECO:0007669"/>
    <property type="project" value="UniProtKB-SubCell"/>
</dbReference>
<feature type="domain" description="G-protein coupled receptors family 1 profile" evidence="10">
    <location>
        <begin position="58"/>
        <end position="380"/>
    </location>
</feature>
<keyword evidence="12" id="KW-1185">Reference proteome</keyword>
<keyword evidence="5" id="KW-0297">G-protein coupled receptor</keyword>
<name>A0A1D1V0E0_RAMVA</name>
<keyword evidence="7" id="KW-0675">Receptor</keyword>
<dbReference type="OrthoDB" id="10595473at2759"/>
<dbReference type="CDD" id="cd00637">
    <property type="entry name" value="7tm_classA_rhodopsin-like"/>
    <property type="match status" value="1"/>
</dbReference>
<dbReference type="PANTHER" id="PTHR24228:SF59">
    <property type="entry name" value="NEUROPEPTIDE RECEPTOR 15"/>
    <property type="match status" value="1"/>
</dbReference>
<dbReference type="InterPro" id="IPR017452">
    <property type="entry name" value="GPCR_Rhodpsn_7TM"/>
</dbReference>
<feature type="transmembrane region" description="Helical" evidence="9">
    <location>
        <begin position="42"/>
        <end position="64"/>
    </location>
</feature>
<evidence type="ECO:0000259" key="10">
    <source>
        <dbReference type="PROSITE" id="PS50262"/>
    </source>
</evidence>
<gene>
    <name evidence="11" type="primary">RvY_05954-1</name>
    <name evidence="11" type="synonym">RvY_05954.1</name>
    <name evidence="11" type="ORF">RvY_05954</name>
</gene>
<organism evidence="11 12">
    <name type="scientific">Ramazzottius varieornatus</name>
    <name type="common">Water bear</name>
    <name type="synonym">Tardigrade</name>
    <dbReference type="NCBI Taxonomy" id="947166"/>
    <lineage>
        <taxon>Eukaryota</taxon>
        <taxon>Metazoa</taxon>
        <taxon>Ecdysozoa</taxon>
        <taxon>Tardigrada</taxon>
        <taxon>Eutardigrada</taxon>
        <taxon>Parachela</taxon>
        <taxon>Hypsibioidea</taxon>
        <taxon>Ramazzottiidae</taxon>
        <taxon>Ramazzottius</taxon>
    </lineage>
</organism>
<feature type="transmembrane region" description="Helical" evidence="9">
    <location>
        <begin position="211"/>
        <end position="231"/>
    </location>
</feature>